<keyword evidence="3" id="KW-1185">Reference proteome</keyword>
<evidence type="ECO:0000313" key="2">
    <source>
        <dbReference type="EMBL" id="KAI0298173.1"/>
    </source>
</evidence>
<evidence type="ECO:0000313" key="3">
    <source>
        <dbReference type="Proteomes" id="UP001203297"/>
    </source>
</evidence>
<name>A0AAD4M1U0_9AGAM</name>
<proteinExistence type="predicted"/>
<dbReference type="Proteomes" id="UP001203297">
    <property type="component" value="Unassembled WGS sequence"/>
</dbReference>
<comment type="caution">
    <text evidence="2">The sequence shown here is derived from an EMBL/GenBank/DDBJ whole genome shotgun (WGS) entry which is preliminary data.</text>
</comment>
<keyword evidence="1" id="KW-0732">Signal</keyword>
<protein>
    <submittedName>
        <fullName evidence="2">Uncharacterized protein</fullName>
    </submittedName>
</protein>
<accession>A0AAD4M1U0</accession>
<sequence>MKFFIAFFLATLAATVSSLPLAANPNVNENLIPQFGTTAGVNTTGPAGLAGAKTCDGPTKGPDGKPVPIPCTCPPDRATFIASLNANVKAGRIVNNPGVSAPFPTDDSKASQLARLQTAMATLQNLNGAGQGCPVASTTFPAQQKALQG</sequence>
<dbReference type="AlphaFoldDB" id="A0AAD4M1U0"/>
<dbReference type="EMBL" id="WTXG01000030">
    <property type="protein sequence ID" value="KAI0298173.1"/>
    <property type="molecule type" value="Genomic_DNA"/>
</dbReference>
<organism evidence="2 3">
    <name type="scientific">Multifurca ochricompacta</name>
    <dbReference type="NCBI Taxonomy" id="376703"/>
    <lineage>
        <taxon>Eukaryota</taxon>
        <taxon>Fungi</taxon>
        <taxon>Dikarya</taxon>
        <taxon>Basidiomycota</taxon>
        <taxon>Agaricomycotina</taxon>
        <taxon>Agaricomycetes</taxon>
        <taxon>Russulales</taxon>
        <taxon>Russulaceae</taxon>
        <taxon>Multifurca</taxon>
    </lineage>
</organism>
<gene>
    <name evidence="2" type="ORF">B0F90DRAFT_1735571</name>
</gene>
<reference evidence="2" key="1">
    <citation type="journal article" date="2022" name="New Phytol.">
        <title>Evolutionary transition to the ectomycorrhizal habit in the genomes of a hyperdiverse lineage of mushroom-forming fungi.</title>
        <authorList>
            <person name="Looney B."/>
            <person name="Miyauchi S."/>
            <person name="Morin E."/>
            <person name="Drula E."/>
            <person name="Courty P.E."/>
            <person name="Kohler A."/>
            <person name="Kuo A."/>
            <person name="LaButti K."/>
            <person name="Pangilinan J."/>
            <person name="Lipzen A."/>
            <person name="Riley R."/>
            <person name="Andreopoulos W."/>
            <person name="He G."/>
            <person name="Johnson J."/>
            <person name="Nolan M."/>
            <person name="Tritt A."/>
            <person name="Barry K.W."/>
            <person name="Grigoriev I.V."/>
            <person name="Nagy L.G."/>
            <person name="Hibbett D."/>
            <person name="Henrissat B."/>
            <person name="Matheny P.B."/>
            <person name="Labbe J."/>
            <person name="Martin F.M."/>
        </authorList>
    </citation>
    <scope>NUCLEOTIDE SEQUENCE</scope>
    <source>
        <strain evidence="2">BPL690</strain>
    </source>
</reference>
<feature type="chain" id="PRO_5042234051" evidence="1">
    <location>
        <begin position="19"/>
        <end position="149"/>
    </location>
</feature>
<evidence type="ECO:0000256" key="1">
    <source>
        <dbReference type="SAM" id="SignalP"/>
    </source>
</evidence>
<feature type="signal peptide" evidence="1">
    <location>
        <begin position="1"/>
        <end position="18"/>
    </location>
</feature>